<evidence type="ECO:0000313" key="1">
    <source>
        <dbReference type="EMBL" id="QJA43919.1"/>
    </source>
</evidence>
<dbReference type="EMBL" id="MT143971">
    <property type="protein sequence ID" value="QJA43919.1"/>
    <property type="molecule type" value="Genomic_DNA"/>
</dbReference>
<sequence length="198" mass="21464">MTYRGEYAVASLVALVLGLVVALHLCGCTSTSLPTATVLNVESKQRVGPHVQQCSHAEELRPAVEAAWPVVLEEMRRHTGVDPAKVEAALRKTWRESAVRACLLEEPDTCGPGGRKAGCADAWARYAWVSRRWPPLCRGDWPAEPHCVTGGDRAHNWRATLVAELANLAWQASGSRENYHGVPAVLKAIAAAVGRLGW</sequence>
<proteinExistence type="predicted"/>
<dbReference type="EMBL" id="MT144588">
    <property type="protein sequence ID" value="QJH93487.1"/>
    <property type="molecule type" value="Genomic_DNA"/>
</dbReference>
<gene>
    <name evidence="1" type="ORF">TM448A00064_0098</name>
    <name evidence="2" type="ORF">TM448B00061_0107</name>
</gene>
<dbReference type="AlphaFoldDB" id="A0A6H1Z8Z0"/>
<evidence type="ECO:0000313" key="2">
    <source>
        <dbReference type="EMBL" id="QJH93487.1"/>
    </source>
</evidence>
<reference evidence="1" key="1">
    <citation type="submission" date="2020-03" db="EMBL/GenBank/DDBJ databases">
        <title>The deep terrestrial virosphere.</title>
        <authorList>
            <person name="Holmfeldt K."/>
            <person name="Nilsson E."/>
            <person name="Simone D."/>
            <person name="Lopez-Fernandez M."/>
            <person name="Wu X."/>
            <person name="de Brujin I."/>
            <person name="Lundin D."/>
            <person name="Andersson A."/>
            <person name="Bertilsson S."/>
            <person name="Dopson M."/>
        </authorList>
    </citation>
    <scope>NUCLEOTIDE SEQUENCE</scope>
    <source>
        <strain evidence="1">TM448A00064</strain>
        <strain evidence="2">TM448B00061</strain>
    </source>
</reference>
<organism evidence="1">
    <name type="scientific">viral metagenome</name>
    <dbReference type="NCBI Taxonomy" id="1070528"/>
    <lineage>
        <taxon>unclassified sequences</taxon>
        <taxon>metagenomes</taxon>
        <taxon>organismal metagenomes</taxon>
    </lineage>
</organism>
<protein>
    <submittedName>
        <fullName evidence="1">Uncharacterized protein</fullName>
    </submittedName>
</protein>
<name>A0A6H1Z8Z0_9ZZZZ</name>
<accession>A0A6H1Z8Z0</accession>